<reference evidence="9" key="1">
    <citation type="submission" date="2022-11" db="EMBL/GenBank/DDBJ databases">
        <title>Genome Resource of Sclerotinia nivalis Strain SnTB1, a Plant Pathogen Isolated from American Ginseng.</title>
        <authorList>
            <person name="Fan S."/>
        </authorList>
    </citation>
    <scope>NUCLEOTIDE SEQUENCE</scope>
    <source>
        <strain evidence="9">SnTB1</strain>
    </source>
</reference>
<dbReference type="SUPFAM" id="SSF57701">
    <property type="entry name" value="Zn2/Cys6 DNA-binding domain"/>
    <property type="match status" value="1"/>
</dbReference>
<protein>
    <recommendedName>
        <fullName evidence="8">Zn(2)-C6 fungal-type domain-containing protein</fullName>
    </recommendedName>
</protein>
<keyword evidence="3" id="KW-0805">Transcription regulation</keyword>
<evidence type="ECO:0000256" key="6">
    <source>
        <dbReference type="ARBA" id="ARBA00023242"/>
    </source>
</evidence>
<dbReference type="PROSITE" id="PS50048">
    <property type="entry name" value="ZN2_CY6_FUNGAL_2"/>
    <property type="match status" value="1"/>
</dbReference>
<sequence length="373" mass="42538">MTENNKTELEEGDDVSQLQLDDVQGGSRGSKKPRRASRPKVKTGCNNCKVRRVKCDETKPTCSKCRRSGRVCDGYPAYAERWKSENQMAAVSSSGLTEYSENSEPNVFIKLPSIKEHLSEFGFGEERYMLYDKSQSGEISPSQEAIYVVDKISLLVGSLQMIPGKSRSESSSGVYNAITPAENQRSPGPFRHEPSAGSEFQLYECRHLGCSKVFKFFHEFTRHVINCEYLEYGWQTEEELYRHRYFKHDGPVPFFECLFKPCKFKERRQDKCKDHMLKAHGWRGVWPKMHQESRDKRLLSEQLLLKQPRNSSGSSVDTDAVCEEGNMNPNTGLQTFAGGELSSSEQLAEARFERGPLYCPFPGCDYQSFGEEQ</sequence>
<dbReference type="PROSITE" id="PS00463">
    <property type="entry name" value="ZN2_CY6_FUNGAL_1"/>
    <property type="match status" value="1"/>
</dbReference>
<dbReference type="InterPro" id="IPR001138">
    <property type="entry name" value="Zn2Cys6_DnaBD"/>
</dbReference>
<feature type="domain" description="Zn(2)-C6 fungal-type" evidence="8">
    <location>
        <begin position="44"/>
        <end position="72"/>
    </location>
</feature>
<dbReference type="OrthoDB" id="3547948at2759"/>
<evidence type="ECO:0000256" key="3">
    <source>
        <dbReference type="ARBA" id="ARBA00023015"/>
    </source>
</evidence>
<dbReference type="Gene3D" id="4.10.240.10">
    <property type="entry name" value="Zn(2)-C6 fungal-type DNA-binding domain"/>
    <property type="match status" value="1"/>
</dbReference>
<dbReference type="InterPro" id="IPR036864">
    <property type="entry name" value="Zn2-C6_fun-type_DNA-bd_sf"/>
</dbReference>
<comment type="caution">
    <text evidence="9">The sequence shown here is derived from an EMBL/GenBank/DDBJ whole genome shotgun (WGS) entry which is preliminary data.</text>
</comment>
<dbReference type="GO" id="GO:0003677">
    <property type="term" value="F:DNA binding"/>
    <property type="evidence" value="ECO:0007669"/>
    <property type="project" value="UniProtKB-KW"/>
</dbReference>
<evidence type="ECO:0000256" key="7">
    <source>
        <dbReference type="SAM" id="MobiDB-lite"/>
    </source>
</evidence>
<evidence type="ECO:0000256" key="5">
    <source>
        <dbReference type="ARBA" id="ARBA00023163"/>
    </source>
</evidence>
<dbReference type="Pfam" id="PF00172">
    <property type="entry name" value="Zn_clus"/>
    <property type="match status" value="1"/>
</dbReference>
<dbReference type="GO" id="GO:0000981">
    <property type="term" value="F:DNA-binding transcription factor activity, RNA polymerase II-specific"/>
    <property type="evidence" value="ECO:0007669"/>
    <property type="project" value="InterPro"/>
</dbReference>
<keyword evidence="5" id="KW-0804">Transcription</keyword>
<evidence type="ECO:0000259" key="8">
    <source>
        <dbReference type="PROSITE" id="PS50048"/>
    </source>
</evidence>
<dbReference type="CDD" id="cd00067">
    <property type="entry name" value="GAL4"/>
    <property type="match status" value="1"/>
</dbReference>
<evidence type="ECO:0000313" key="9">
    <source>
        <dbReference type="EMBL" id="KAJ8069539.1"/>
    </source>
</evidence>
<keyword evidence="2" id="KW-0862">Zinc</keyword>
<gene>
    <name evidence="9" type="ORF">OCU04_003189</name>
</gene>
<dbReference type="InterPro" id="IPR052360">
    <property type="entry name" value="Transcr_Regulatory_Proteins"/>
</dbReference>
<evidence type="ECO:0000256" key="4">
    <source>
        <dbReference type="ARBA" id="ARBA00023125"/>
    </source>
</evidence>
<dbReference type="PANTHER" id="PTHR36206">
    <property type="entry name" value="ASPERCRYPTIN BIOSYNTHESIS CLUSTER-SPECIFIC TRANSCRIPTION REGULATOR ATNN-RELATED"/>
    <property type="match status" value="1"/>
</dbReference>
<dbReference type="SMART" id="SM00066">
    <property type="entry name" value="GAL4"/>
    <property type="match status" value="1"/>
</dbReference>
<feature type="compositionally biased region" description="Basic residues" evidence="7">
    <location>
        <begin position="29"/>
        <end position="41"/>
    </location>
</feature>
<feature type="region of interest" description="Disordered" evidence="7">
    <location>
        <begin position="1"/>
        <end position="43"/>
    </location>
</feature>
<evidence type="ECO:0000313" key="10">
    <source>
        <dbReference type="Proteomes" id="UP001152300"/>
    </source>
</evidence>
<keyword evidence="4" id="KW-0238">DNA-binding</keyword>
<proteinExistence type="predicted"/>
<name>A0A9X0AV62_9HELO</name>
<dbReference type="Proteomes" id="UP001152300">
    <property type="component" value="Unassembled WGS sequence"/>
</dbReference>
<feature type="compositionally biased region" description="Low complexity" evidence="7">
    <location>
        <begin position="15"/>
        <end position="24"/>
    </location>
</feature>
<dbReference type="PANTHER" id="PTHR36206:SF4">
    <property type="entry name" value="HYPOTHETICAL CONSERVED PROTEIN (EUROFUNG)-RELATED"/>
    <property type="match status" value="1"/>
</dbReference>
<dbReference type="GO" id="GO:0008270">
    <property type="term" value="F:zinc ion binding"/>
    <property type="evidence" value="ECO:0007669"/>
    <property type="project" value="InterPro"/>
</dbReference>
<keyword evidence="1" id="KW-0479">Metal-binding</keyword>
<evidence type="ECO:0000256" key="1">
    <source>
        <dbReference type="ARBA" id="ARBA00022723"/>
    </source>
</evidence>
<dbReference type="EMBL" id="JAPEIS010000002">
    <property type="protein sequence ID" value="KAJ8069539.1"/>
    <property type="molecule type" value="Genomic_DNA"/>
</dbReference>
<accession>A0A9X0AV62</accession>
<organism evidence="9 10">
    <name type="scientific">Sclerotinia nivalis</name>
    <dbReference type="NCBI Taxonomy" id="352851"/>
    <lineage>
        <taxon>Eukaryota</taxon>
        <taxon>Fungi</taxon>
        <taxon>Dikarya</taxon>
        <taxon>Ascomycota</taxon>
        <taxon>Pezizomycotina</taxon>
        <taxon>Leotiomycetes</taxon>
        <taxon>Helotiales</taxon>
        <taxon>Sclerotiniaceae</taxon>
        <taxon>Sclerotinia</taxon>
    </lineage>
</organism>
<keyword evidence="6" id="KW-0539">Nucleus</keyword>
<keyword evidence="10" id="KW-1185">Reference proteome</keyword>
<dbReference type="AlphaFoldDB" id="A0A9X0AV62"/>
<evidence type="ECO:0000256" key="2">
    <source>
        <dbReference type="ARBA" id="ARBA00022833"/>
    </source>
</evidence>